<dbReference type="InterPro" id="IPR039425">
    <property type="entry name" value="RNA_pol_sigma-70-like"/>
</dbReference>
<keyword evidence="3" id="KW-0731">Sigma factor</keyword>
<dbReference type="PANTHER" id="PTHR43133:SF46">
    <property type="entry name" value="RNA POLYMERASE SIGMA-70 FACTOR ECF SUBFAMILY"/>
    <property type="match status" value="1"/>
</dbReference>
<dbReference type="Gene3D" id="1.10.1740.10">
    <property type="match status" value="1"/>
</dbReference>
<sequence>MGSKKFTSLLEKKDDHAHEVLFRLYYGKLLHIAKGYLDNYEDAEGIVQNVFVKIWEKSENLSAVKNINNYLHTITKNACLDFLKHQKVKNNFSVYYQQRISIQSQFIKDEAASLIIESELQETIDNAIAALPEKCKKVFIKSRFEGLKNAEIAEKLQISKRTVDNHISTALQHMRLYLKEYLTLIIIFFKI</sequence>
<evidence type="ECO:0000256" key="3">
    <source>
        <dbReference type="ARBA" id="ARBA00023082"/>
    </source>
</evidence>
<dbReference type="SUPFAM" id="SSF88946">
    <property type="entry name" value="Sigma2 domain of RNA polymerase sigma factors"/>
    <property type="match status" value="1"/>
</dbReference>
<dbReference type="PRINTS" id="PR00038">
    <property type="entry name" value="HTHLUXR"/>
</dbReference>
<dbReference type="GO" id="GO:0003677">
    <property type="term" value="F:DNA binding"/>
    <property type="evidence" value="ECO:0007669"/>
    <property type="project" value="InterPro"/>
</dbReference>
<dbReference type="PANTHER" id="PTHR43133">
    <property type="entry name" value="RNA POLYMERASE ECF-TYPE SIGMA FACTO"/>
    <property type="match status" value="1"/>
</dbReference>
<dbReference type="RefSeq" id="WP_147135596.1">
    <property type="nucleotide sequence ID" value="NZ_VOSC01000025.1"/>
</dbReference>
<dbReference type="Pfam" id="PF08281">
    <property type="entry name" value="Sigma70_r4_2"/>
    <property type="match status" value="1"/>
</dbReference>
<protein>
    <submittedName>
        <fullName evidence="7">RNA polymerase sigma-70 factor</fullName>
    </submittedName>
</protein>
<feature type="domain" description="RNA polymerase sigma-70 region 2" evidence="5">
    <location>
        <begin position="21"/>
        <end position="87"/>
    </location>
</feature>
<dbReference type="NCBIfam" id="TIGR02985">
    <property type="entry name" value="Sig70_bacteroi1"/>
    <property type="match status" value="1"/>
</dbReference>
<dbReference type="Gene3D" id="1.10.10.10">
    <property type="entry name" value="Winged helix-like DNA-binding domain superfamily/Winged helix DNA-binding domain"/>
    <property type="match status" value="1"/>
</dbReference>
<dbReference type="OrthoDB" id="659855at2"/>
<keyword evidence="2" id="KW-0805">Transcription regulation</keyword>
<proteinExistence type="inferred from homology"/>
<organism evidence="7 8">
    <name type="scientific">Seonamhaeicola algicola</name>
    <dbReference type="NCBI Taxonomy" id="1719036"/>
    <lineage>
        <taxon>Bacteria</taxon>
        <taxon>Pseudomonadati</taxon>
        <taxon>Bacteroidota</taxon>
        <taxon>Flavobacteriia</taxon>
        <taxon>Flavobacteriales</taxon>
        <taxon>Flavobacteriaceae</taxon>
    </lineage>
</organism>
<evidence type="ECO:0000256" key="1">
    <source>
        <dbReference type="ARBA" id="ARBA00010641"/>
    </source>
</evidence>
<dbReference type="InterPro" id="IPR013324">
    <property type="entry name" value="RNA_pol_sigma_r3/r4-like"/>
</dbReference>
<dbReference type="InterPro" id="IPR036388">
    <property type="entry name" value="WH-like_DNA-bd_sf"/>
</dbReference>
<evidence type="ECO:0000259" key="6">
    <source>
        <dbReference type="Pfam" id="PF08281"/>
    </source>
</evidence>
<feature type="domain" description="RNA polymerase sigma factor 70 region 4 type 2" evidence="6">
    <location>
        <begin position="122"/>
        <end position="174"/>
    </location>
</feature>
<keyword evidence="8" id="KW-1185">Reference proteome</keyword>
<dbReference type="GO" id="GO:0006352">
    <property type="term" value="P:DNA-templated transcription initiation"/>
    <property type="evidence" value="ECO:0007669"/>
    <property type="project" value="InterPro"/>
</dbReference>
<gene>
    <name evidence="7" type="ORF">FUA26_10655</name>
</gene>
<name>A0A5C7AMG6_9FLAO</name>
<evidence type="ECO:0000313" key="8">
    <source>
        <dbReference type="Proteomes" id="UP000321790"/>
    </source>
</evidence>
<accession>A0A5C7AMG6</accession>
<dbReference type="Pfam" id="PF04542">
    <property type="entry name" value="Sigma70_r2"/>
    <property type="match status" value="1"/>
</dbReference>
<comment type="caution">
    <text evidence="7">The sequence shown here is derived from an EMBL/GenBank/DDBJ whole genome shotgun (WGS) entry which is preliminary data.</text>
</comment>
<dbReference type="EMBL" id="VOSC01000025">
    <property type="protein sequence ID" value="TXE09936.1"/>
    <property type="molecule type" value="Genomic_DNA"/>
</dbReference>
<dbReference type="NCBIfam" id="TIGR02937">
    <property type="entry name" value="sigma70-ECF"/>
    <property type="match status" value="1"/>
</dbReference>
<dbReference type="GO" id="GO:0016987">
    <property type="term" value="F:sigma factor activity"/>
    <property type="evidence" value="ECO:0007669"/>
    <property type="project" value="UniProtKB-KW"/>
</dbReference>
<dbReference type="InterPro" id="IPR013249">
    <property type="entry name" value="RNA_pol_sigma70_r4_t2"/>
</dbReference>
<evidence type="ECO:0000313" key="7">
    <source>
        <dbReference type="EMBL" id="TXE09936.1"/>
    </source>
</evidence>
<dbReference type="InterPro" id="IPR014327">
    <property type="entry name" value="RNA_pol_sigma70_bacteroid"/>
</dbReference>
<dbReference type="InterPro" id="IPR000792">
    <property type="entry name" value="Tscrpt_reg_LuxR_C"/>
</dbReference>
<dbReference type="InterPro" id="IPR013325">
    <property type="entry name" value="RNA_pol_sigma_r2"/>
</dbReference>
<dbReference type="InterPro" id="IPR014284">
    <property type="entry name" value="RNA_pol_sigma-70_dom"/>
</dbReference>
<comment type="similarity">
    <text evidence="1">Belongs to the sigma-70 factor family. ECF subfamily.</text>
</comment>
<dbReference type="InterPro" id="IPR007627">
    <property type="entry name" value="RNA_pol_sigma70_r2"/>
</dbReference>
<evidence type="ECO:0000256" key="2">
    <source>
        <dbReference type="ARBA" id="ARBA00023015"/>
    </source>
</evidence>
<keyword evidence="4" id="KW-0804">Transcription</keyword>
<evidence type="ECO:0000259" key="5">
    <source>
        <dbReference type="Pfam" id="PF04542"/>
    </source>
</evidence>
<dbReference type="SUPFAM" id="SSF88659">
    <property type="entry name" value="Sigma3 and sigma4 domains of RNA polymerase sigma factors"/>
    <property type="match status" value="1"/>
</dbReference>
<dbReference type="Proteomes" id="UP000321790">
    <property type="component" value="Unassembled WGS sequence"/>
</dbReference>
<reference evidence="8" key="1">
    <citation type="submission" date="2019-08" db="EMBL/GenBank/DDBJ databases">
        <title>Seonamhaeicola sediminis sp. nov., isolated from marine sediment.</title>
        <authorList>
            <person name="Cao W.R."/>
        </authorList>
    </citation>
    <scope>NUCLEOTIDE SEQUENCE [LARGE SCALE GENOMIC DNA]</scope>
    <source>
        <strain evidence="8">Gy8</strain>
    </source>
</reference>
<evidence type="ECO:0000256" key="4">
    <source>
        <dbReference type="ARBA" id="ARBA00023163"/>
    </source>
</evidence>
<dbReference type="AlphaFoldDB" id="A0A5C7AMG6"/>